<dbReference type="Pfam" id="PF09832">
    <property type="entry name" value="DUF2059"/>
    <property type="match status" value="1"/>
</dbReference>
<protein>
    <recommendedName>
        <fullName evidence="2">DUF2059 domain-containing protein</fullName>
    </recommendedName>
</protein>
<dbReference type="RefSeq" id="WP_188865993.1">
    <property type="nucleotide sequence ID" value="NZ_BMNW01000004.1"/>
</dbReference>
<evidence type="ECO:0000313" key="4">
    <source>
        <dbReference type="Proteomes" id="UP000616499"/>
    </source>
</evidence>
<reference evidence="4" key="1">
    <citation type="journal article" date="2019" name="Int. J. Syst. Evol. Microbiol.">
        <title>The Global Catalogue of Microorganisms (GCM) 10K type strain sequencing project: providing services to taxonomists for standard genome sequencing and annotation.</title>
        <authorList>
            <consortium name="The Broad Institute Genomics Platform"/>
            <consortium name="The Broad Institute Genome Sequencing Center for Infectious Disease"/>
            <person name="Wu L."/>
            <person name="Ma J."/>
        </authorList>
    </citation>
    <scope>NUCLEOTIDE SEQUENCE [LARGE SCALE GENOMIC DNA]</scope>
    <source>
        <strain evidence="4">JCM 13501</strain>
    </source>
</reference>
<keyword evidence="1" id="KW-0732">Signal</keyword>
<keyword evidence="4" id="KW-1185">Reference proteome</keyword>
<sequence>MKKTLAALTLFSAAQAFAADSAPTDSSVHNLLKVTNTSQLIDSSMSQMDSYFNAAIEQGLQGKTLNAEQQKIVDDMRTKSVAVVQKALSWEKMEPVMTDIYKKSFNQREIDAMLKFYQSEEGLSVVTKMPIAMQNSMQAIQASTMNIAPELNKILADGKQQLLALDKEHASAK</sequence>
<feature type="chain" id="PRO_5045637476" description="DUF2059 domain-containing protein" evidence="1">
    <location>
        <begin position="19"/>
        <end position="173"/>
    </location>
</feature>
<dbReference type="Proteomes" id="UP000616499">
    <property type="component" value="Unassembled WGS sequence"/>
</dbReference>
<evidence type="ECO:0000256" key="1">
    <source>
        <dbReference type="SAM" id="SignalP"/>
    </source>
</evidence>
<feature type="signal peptide" evidence="1">
    <location>
        <begin position="1"/>
        <end position="18"/>
    </location>
</feature>
<accession>A0ABQ2GSN0</accession>
<dbReference type="EMBL" id="BMNW01000004">
    <property type="protein sequence ID" value="GGM08759.1"/>
    <property type="molecule type" value="Genomic_DNA"/>
</dbReference>
<dbReference type="InterPro" id="IPR018637">
    <property type="entry name" value="DUF2059"/>
</dbReference>
<organism evidence="3 4">
    <name type="scientific">Pseudomonas asuensis</name>
    <dbReference type="NCBI Taxonomy" id="1825787"/>
    <lineage>
        <taxon>Bacteria</taxon>
        <taxon>Pseudomonadati</taxon>
        <taxon>Pseudomonadota</taxon>
        <taxon>Gammaproteobacteria</taxon>
        <taxon>Pseudomonadales</taxon>
        <taxon>Pseudomonadaceae</taxon>
        <taxon>Pseudomonas</taxon>
    </lineage>
</organism>
<gene>
    <name evidence="3" type="ORF">GCM10009425_20040</name>
</gene>
<proteinExistence type="predicted"/>
<evidence type="ECO:0000313" key="3">
    <source>
        <dbReference type="EMBL" id="GGM08759.1"/>
    </source>
</evidence>
<evidence type="ECO:0000259" key="2">
    <source>
        <dbReference type="Pfam" id="PF09832"/>
    </source>
</evidence>
<comment type="caution">
    <text evidence="3">The sequence shown here is derived from an EMBL/GenBank/DDBJ whole genome shotgun (WGS) entry which is preliminary data.</text>
</comment>
<name>A0ABQ2GSN0_9PSED</name>
<feature type="domain" description="DUF2059" evidence="2">
    <location>
        <begin position="91"/>
        <end position="150"/>
    </location>
</feature>